<protein>
    <recommendedName>
        <fullName evidence="2">PH domain-containing protein</fullName>
    </recommendedName>
</protein>
<reference evidence="3" key="1">
    <citation type="submission" date="2019-08" db="EMBL/GenBank/DDBJ databases">
        <title>The improved chromosome-level genome for the pearl oyster Pinctada fucata martensii using PacBio sequencing and Hi-C.</title>
        <authorList>
            <person name="Zheng Z."/>
        </authorList>
    </citation>
    <scope>NUCLEOTIDE SEQUENCE</scope>
    <source>
        <strain evidence="3">ZZ-2019</strain>
        <tissue evidence="3">Adductor muscle</tissue>
    </source>
</reference>
<dbReference type="Pfam" id="PF02174">
    <property type="entry name" value="IRS"/>
    <property type="match status" value="1"/>
</dbReference>
<proteinExistence type="predicted"/>
<feature type="compositionally biased region" description="Polar residues" evidence="1">
    <location>
        <begin position="636"/>
        <end position="650"/>
    </location>
</feature>
<sequence length="884" mass="98643">MKKVYFYWTKCPDYLYKLSGNKGKSLWNKNNPWKQRYFVLKRVGNKPVLEYHNKKPKNKNAVPKDLVTLWPSYRLEKVTNTRHRAYVFELTTPEKYLCLSADEQRHMDMFVFVIQAQTQLKEQIKDDMIMVQPENSEAQRRIGAKGANCILHASPWGVTLALQSSRSILAQWPMKSVRYFEASGKGQFMLEAGRVAPMGDGMYVFHTQKGKDNSIYDIMDQNIVNALGKTQPNRRGTTEEVEDYVIEADKLSALTTVCPCTMSQPELPTILQDNWNFTSPHVPATTRPRPIVHTRQSNDNTQLLTNNPTSPPPLPDRRPSDTQGSITPSSSKKNLLHTVSSSSLGSSQCKNLADRPPLPPPTGAHSSPKPQTRQRPVQSKPLSIPKSPSASDARVSQAYLRMDSNSSLKMASSLTPFSPTTADMTPPPTYPEATAYSPMEKVAPNRDGYLEPRNSAEIAAELNARESQNGFPEQYILPTSEQHDPYDLQRGHHHGNNRQSDELQVSSNFRLNRLRSASCEEINNTYMGGRVLRERKGSQDYNANEKAYDLAKPQAPFENLQNFRGSLELLCDNKRTSGDYYNINGLKGTVDTSPAPTVKETRKRFNEGFRSDTMQRSISNPNFFNIHKKEKINDARSGQTKSANLESQPLNPKRKSKSLINLFKKSSRDKSAGKTSDRSSVGSSTPSSPTGTLTRETSVPMITIGGSQVFITERTRSFRRPKSRPDQQDSDSGSQSNRSSRSSSISKSPNGSHSSTRYSNYHQHLPSTSPRTQKKDLAKRQDSSTSLPLNIGNSTANVKVHDGTPYSDGQRQYNTYSLDRSAGRTTRYVAQNATSPRLPQRSGATSPSYVNVVHGRSSSDSLSTANSMQRNSSSSSCGKPETVC</sequence>
<dbReference type="SMART" id="SM01244">
    <property type="entry name" value="IRS"/>
    <property type="match status" value="1"/>
</dbReference>
<dbReference type="InterPro" id="IPR011993">
    <property type="entry name" value="PH-like_dom_sf"/>
</dbReference>
<dbReference type="GO" id="GO:0007169">
    <property type="term" value="P:cell surface receptor protein tyrosine kinase signaling pathway"/>
    <property type="evidence" value="ECO:0007669"/>
    <property type="project" value="TreeGrafter"/>
</dbReference>
<evidence type="ECO:0000313" key="3">
    <source>
        <dbReference type="EMBL" id="KAK3087975.1"/>
    </source>
</evidence>
<name>A0AA89BUL5_PINIB</name>
<feature type="region of interest" description="Disordered" evidence="1">
    <location>
        <begin position="634"/>
        <end position="813"/>
    </location>
</feature>
<dbReference type="Gene3D" id="2.30.29.30">
    <property type="entry name" value="Pleckstrin-homology domain (PH domain)/Phosphotyrosine-binding domain (PTB)"/>
    <property type="match status" value="2"/>
</dbReference>
<evidence type="ECO:0000259" key="2">
    <source>
        <dbReference type="SMART" id="SM00233"/>
    </source>
</evidence>
<dbReference type="InterPro" id="IPR050996">
    <property type="entry name" value="Docking_Protein_DOK"/>
</dbReference>
<dbReference type="InterPro" id="IPR001849">
    <property type="entry name" value="PH_domain"/>
</dbReference>
<dbReference type="GO" id="GO:0005737">
    <property type="term" value="C:cytoplasm"/>
    <property type="evidence" value="ECO:0007669"/>
    <property type="project" value="TreeGrafter"/>
</dbReference>
<dbReference type="CDD" id="cd00821">
    <property type="entry name" value="PH"/>
    <property type="match status" value="1"/>
</dbReference>
<dbReference type="SMART" id="SM00233">
    <property type="entry name" value="PH"/>
    <property type="match status" value="1"/>
</dbReference>
<feature type="compositionally biased region" description="Polar residues" evidence="1">
    <location>
        <begin position="856"/>
        <end position="871"/>
    </location>
</feature>
<comment type="caution">
    <text evidence="3">The sequence shown here is derived from an EMBL/GenBank/DDBJ whole genome shotgun (WGS) entry which is preliminary data.</text>
</comment>
<gene>
    <name evidence="3" type="ORF">FSP39_013001</name>
</gene>
<accession>A0AA89BUL5</accession>
<keyword evidence="4" id="KW-1185">Reference proteome</keyword>
<feature type="compositionally biased region" description="Basic and acidic residues" evidence="1">
    <location>
        <begin position="773"/>
        <end position="782"/>
    </location>
</feature>
<dbReference type="Proteomes" id="UP001186944">
    <property type="component" value="Unassembled WGS sequence"/>
</dbReference>
<feature type="compositionally biased region" description="Polar residues" evidence="1">
    <location>
        <begin position="322"/>
        <end position="339"/>
    </location>
</feature>
<feature type="compositionally biased region" description="Polar residues" evidence="1">
    <location>
        <begin position="756"/>
        <end position="771"/>
    </location>
</feature>
<organism evidence="3 4">
    <name type="scientific">Pinctada imbricata</name>
    <name type="common">Atlantic pearl-oyster</name>
    <name type="synonym">Pinctada martensii</name>
    <dbReference type="NCBI Taxonomy" id="66713"/>
    <lineage>
        <taxon>Eukaryota</taxon>
        <taxon>Metazoa</taxon>
        <taxon>Spiralia</taxon>
        <taxon>Lophotrochozoa</taxon>
        <taxon>Mollusca</taxon>
        <taxon>Bivalvia</taxon>
        <taxon>Autobranchia</taxon>
        <taxon>Pteriomorphia</taxon>
        <taxon>Pterioida</taxon>
        <taxon>Pterioidea</taxon>
        <taxon>Pteriidae</taxon>
        <taxon>Pinctada</taxon>
    </lineage>
</organism>
<feature type="region of interest" description="Disordered" evidence="1">
    <location>
        <begin position="483"/>
        <end position="504"/>
    </location>
</feature>
<dbReference type="SUPFAM" id="SSF50729">
    <property type="entry name" value="PH domain-like"/>
    <property type="match status" value="2"/>
</dbReference>
<feature type="domain" description="PH" evidence="2">
    <location>
        <begin position="9"/>
        <end position="121"/>
    </location>
</feature>
<dbReference type="InterPro" id="IPR002404">
    <property type="entry name" value="IRS_PTB"/>
</dbReference>
<dbReference type="AlphaFoldDB" id="A0AA89BUL5"/>
<feature type="compositionally biased region" description="Basic and acidic residues" evidence="1">
    <location>
        <begin position="666"/>
        <end position="677"/>
    </location>
</feature>
<feature type="compositionally biased region" description="Polar residues" evidence="1">
    <location>
        <begin position="294"/>
        <end position="303"/>
    </location>
</feature>
<feature type="compositionally biased region" description="Low complexity" evidence="1">
    <location>
        <begin position="678"/>
        <end position="695"/>
    </location>
</feature>
<evidence type="ECO:0000313" key="4">
    <source>
        <dbReference type="Proteomes" id="UP001186944"/>
    </source>
</evidence>
<dbReference type="EMBL" id="VSWD01000011">
    <property type="protein sequence ID" value="KAK3087975.1"/>
    <property type="molecule type" value="Genomic_DNA"/>
</dbReference>
<feature type="region of interest" description="Disordered" evidence="1">
    <location>
        <begin position="281"/>
        <end position="394"/>
    </location>
</feature>
<feature type="compositionally biased region" description="Polar residues" evidence="1">
    <location>
        <begin position="834"/>
        <end position="849"/>
    </location>
</feature>
<dbReference type="PANTHER" id="PTHR21258:SF56">
    <property type="entry name" value="IRS-TYPE PTB DOMAIN-CONTAINING PROTEIN"/>
    <property type="match status" value="1"/>
</dbReference>
<evidence type="ECO:0000256" key="1">
    <source>
        <dbReference type="SAM" id="MobiDB-lite"/>
    </source>
</evidence>
<feature type="compositionally biased region" description="Polar residues" evidence="1">
    <location>
        <begin position="364"/>
        <end position="390"/>
    </location>
</feature>
<feature type="region of interest" description="Disordered" evidence="1">
    <location>
        <begin position="834"/>
        <end position="884"/>
    </location>
</feature>
<feature type="compositionally biased region" description="Polar residues" evidence="1">
    <location>
        <begin position="783"/>
        <end position="797"/>
    </location>
</feature>
<feature type="compositionally biased region" description="Low complexity" evidence="1">
    <location>
        <begin position="730"/>
        <end position="755"/>
    </location>
</feature>
<dbReference type="PANTHER" id="PTHR21258">
    <property type="entry name" value="DOCKING PROTEIN RELATED"/>
    <property type="match status" value="1"/>
</dbReference>